<accession>A0A916JU37</accession>
<comment type="similarity">
    <text evidence="1 2">Belongs to the MurCDEF family. MurE subfamily.</text>
</comment>
<dbReference type="Pfam" id="PF08245">
    <property type="entry name" value="Mur_ligase_M"/>
    <property type="match status" value="1"/>
</dbReference>
<comment type="pathway">
    <text evidence="2 3">Cell wall biogenesis; peptidoglycan biosynthesis.</text>
</comment>
<keyword evidence="2" id="KW-0963">Cytoplasm</keyword>
<comment type="PTM">
    <text evidence="2">Carboxylation is probably crucial for Mg(2+) binding and, consequently, for the gamma-phosphate positioning of ATP.</text>
</comment>
<dbReference type="GO" id="GO:0008765">
    <property type="term" value="F:UDP-N-acetylmuramoylalanyl-D-glutamate-2,6-diaminopimelate ligase activity"/>
    <property type="evidence" value="ECO:0007669"/>
    <property type="project" value="UniProtKB-UniRule"/>
</dbReference>
<keyword evidence="2 3" id="KW-0573">Peptidoglycan synthesis</keyword>
<dbReference type="RefSeq" id="WP_216796654.1">
    <property type="nucleotide sequence ID" value="NZ_OU343031.1"/>
</dbReference>
<dbReference type="InterPro" id="IPR005761">
    <property type="entry name" value="UDP-N-AcMur-Glu-dNH2Pim_ligase"/>
</dbReference>
<dbReference type="GO" id="GO:0005524">
    <property type="term" value="F:ATP binding"/>
    <property type="evidence" value="ECO:0007669"/>
    <property type="project" value="UniProtKB-UniRule"/>
</dbReference>
<keyword evidence="2" id="KW-0067">ATP-binding</keyword>
<dbReference type="GO" id="GO:0051301">
    <property type="term" value="P:cell division"/>
    <property type="evidence" value="ECO:0007669"/>
    <property type="project" value="UniProtKB-KW"/>
</dbReference>
<evidence type="ECO:0000259" key="4">
    <source>
        <dbReference type="Pfam" id="PF02875"/>
    </source>
</evidence>
<dbReference type="PANTHER" id="PTHR23135:SF4">
    <property type="entry name" value="UDP-N-ACETYLMURAMOYL-L-ALANYL-D-GLUTAMATE--2,6-DIAMINOPIMELATE LIGASE MURE HOMOLOG, CHLOROPLASTIC"/>
    <property type="match status" value="1"/>
</dbReference>
<dbReference type="Proteomes" id="UP000693996">
    <property type="component" value="Chromosome"/>
</dbReference>
<keyword evidence="2 3" id="KW-0133">Cell shape</keyword>
<evidence type="ECO:0000313" key="7">
    <source>
        <dbReference type="Proteomes" id="UP000693996"/>
    </source>
</evidence>
<feature type="binding site" evidence="2">
    <location>
        <begin position="159"/>
        <end position="160"/>
    </location>
    <ligand>
        <name>UDP-N-acetyl-alpha-D-muramoyl-L-alanyl-D-glutamate</name>
        <dbReference type="ChEBI" id="CHEBI:83900"/>
    </ligand>
</feature>
<evidence type="ECO:0000256" key="2">
    <source>
        <dbReference type="HAMAP-Rule" id="MF_00208"/>
    </source>
</evidence>
<comment type="cofactor">
    <cofactor evidence="2">
        <name>Mg(2+)</name>
        <dbReference type="ChEBI" id="CHEBI:18420"/>
    </cofactor>
</comment>
<feature type="domain" description="Mur ligase central" evidence="5">
    <location>
        <begin position="115"/>
        <end position="320"/>
    </location>
</feature>
<reference evidence="6" key="1">
    <citation type="submission" date="2021-06" db="EMBL/GenBank/DDBJ databases">
        <authorList>
            <person name="Szabo G."/>
        </authorList>
    </citation>
    <scope>NUCLEOTIDE SEQUENCE</scope>
    <source>
        <strain evidence="6">MYVALT</strain>
    </source>
</reference>
<feature type="domain" description="Mur ligase C-terminal" evidence="4">
    <location>
        <begin position="343"/>
        <end position="475"/>
    </location>
</feature>
<keyword evidence="2 3" id="KW-0132">Cell division</keyword>
<organism evidence="6 7">
    <name type="scientific">Candidatus Vallotiella hemipterorum</name>
    <dbReference type="NCBI Taxonomy" id="1177213"/>
    <lineage>
        <taxon>Bacteria</taxon>
        <taxon>Pseudomonadati</taxon>
        <taxon>Pseudomonadota</taxon>
        <taxon>Betaproteobacteria</taxon>
        <taxon>Burkholderiales</taxon>
        <taxon>Burkholderiaceae</taxon>
        <taxon>Candidatus Vallotiella</taxon>
    </lineage>
</organism>
<dbReference type="EMBL" id="OU343031">
    <property type="protein sequence ID" value="CAG7599230.1"/>
    <property type="molecule type" value="Genomic_DNA"/>
</dbReference>
<sequence length="511" mass="55198">MSRFPLTPEQIENATAEVLAWLRTRLLAPHAQLHVDSRAVCNGDVFISYTLDDTNSHLYIVDALQRGAAAVLVQAGQQTPINLPVLEIPELKQLAGYIASAWYGKPSCGMLVVGITGTNGKTTTNHWIAGALSSSGIPCAIIGTLGTGLLGHLSYTGFTTPDAPQVHHSLSVLRSLGAHAVSMEVSSHALHQERVNGVNFDIAVFTNLTQDHLDYHKDLASYESAKVRLFDWPSLRAAVINRDDEVGRRLIKHVATRVRVISYGISLPSRDSDASLYAIEIRAINTGTAFTVLSDWGRAEVEVSALGAFNVANLLSVLGVLLAADVPFDTAVSQLAQLEPVNGRMQKFGGRINMGEPLVIVDYAHTPDALEKTLEALRQISTQRGGKLICVFGCGGDRDAVKRPIMGAIAERLADSVIVTSDNPRSEQPLSIIKQIVDAMREPKRARIIEYRASAILDAVRAAAADDVVLIAGKGHETTQEVMGRKFPFSDQNHARLALELCAIQAQTKSE</sequence>
<evidence type="ECO:0000259" key="5">
    <source>
        <dbReference type="Pfam" id="PF08245"/>
    </source>
</evidence>
<feature type="binding site" evidence="2">
    <location>
        <position position="37"/>
    </location>
    <ligand>
        <name>UDP-N-acetyl-alpha-D-muramoyl-L-alanyl-D-glutamate</name>
        <dbReference type="ChEBI" id="CHEBI:83900"/>
    </ligand>
</feature>
<dbReference type="GO" id="GO:0005737">
    <property type="term" value="C:cytoplasm"/>
    <property type="evidence" value="ECO:0007669"/>
    <property type="project" value="UniProtKB-SubCell"/>
</dbReference>
<dbReference type="NCBIfam" id="NF001126">
    <property type="entry name" value="PRK00139.1-4"/>
    <property type="match status" value="1"/>
</dbReference>
<evidence type="ECO:0000256" key="1">
    <source>
        <dbReference type="ARBA" id="ARBA00005898"/>
    </source>
</evidence>
<feature type="binding site" evidence="2">
    <location>
        <position position="192"/>
    </location>
    <ligand>
        <name>UDP-N-acetyl-alpha-D-muramoyl-L-alanyl-D-glutamate</name>
        <dbReference type="ChEBI" id="CHEBI:83900"/>
    </ligand>
</feature>
<feature type="binding site" evidence="2">
    <location>
        <begin position="422"/>
        <end position="425"/>
    </location>
    <ligand>
        <name>meso-2,6-diaminopimelate</name>
        <dbReference type="ChEBI" id="CHEBI:57791"/>
    </ligand>
</feature>
<dbReference type="GO" id="GO:0071555">
    <property type="term" value="P:cell wall organization"/>
    <property type="evidence" value="ECO:0007669"/>
    <property type="project" value="UniProtKB-KW"/>
</dbReference>
<feature type="binding site" evidence="2">
    <location>
        <begin position="117"/>
        <end position="123"/>
    </location>
    <ligand>
        <name>ATP</name>
        <dbReference type="ChEBI" id="CHEBI:30616"/>
    </ligand>
</feature>
<name>A0A916JU37_9BURK</name>
<feature type="binding site" evidence="2">
    <location>
        <position position="473"/>
    </location>
    <ligand>
        <name>meso-2,6-diaminopimelate</name>
        <dbReference type="ChEBI" id="CHEBI:57791"/>
    </ligand>
</feature>
<feature type="short sequence motif" description="Meso-diaminopimelate recognition motif" evidence="2">
    <location>
        <begin position="422"/>
        <end position="425"/>
    </location>
</feature>
<keyword evidence="2 3" id="KW-0961">Cell wall biogenesis/degradation</keyword>
<keyword evidence="7" id="KW-1185">Reference proteome</keyword>
<dbReference type="NCBIfam" id="TIGR01085">
    <property type="entry name" value="murE"/>
    <property type="match status" value="1"/>
</dbReference>
<comment type="catalytic activity">
    <reaction evidence="2">
        <text>UDP-N-acetyl-alpha-D-muramoyl-L-alanyl-D-glutamate + meso-2,6-diaminopimelate + ATP = UDP-N-acetyl-alpha-D-muramoyl-L-alanyl-gamma-D-glutamyl-meso-2,6-diaminopimelate + ADP + phosphate + H(+)</text>
        <dbReference type="Rhea" id="RHEA:23676"/>
        <dbReference type="ChEBI" id="CHEBI:15378"/>
        <dbReference type="ChEBI" id="CHEBI:30616"/>
        <dbReference type="ChEBI" id="CHEBI:43474"/>
        <dbReference type="ChEBI" id="CHEBI:57791"/>
        <dbReference type="ChEBI" id="CHEBI:83900"/>
        <dbReference type="ChEBI" id="CHEBI:83905"/>
        <dbReference type="ChEBI" id="CHEBI:456216"/>
        <dbReference type="EC" id="6.3.2.13"/>
    </reaction>
</comment>
<feature type="binding site" evidence="2">
    <location>
        <position position="398"/>
    </location>
    <ligand>
        <name>meso-2,6-diaminopimelate</name>
        <dbReference type="ChEBI" id="CHEBI:57791"/>
    </ligand>
</feature>
<keyword evidence="2 6" id="KW-0436">Ligase</keyword>
<dbReference type="AlphaFoldDB" id="A0A916JU37"/>
<keyword evidence="2" id="KW-0547">Nucleotide-binding</keyword>
<dbReference type="GO" id="GO:0008360">
    <property type="term" value="P:regulation of cell shape"/>
    <property type="evidence" value="ECO:0007669"/>
    <property type="project" value="UniProtKB-KW"/>
</dbReference>
<evidence type="ECO:0000256" key="3">
    <source>
        <dbReference type="RuleBase" id="RU004135"/>
    </source>
</evidence>
<protein>
    <recommendedName>
        <fullName evidence="2">UDP-N-acetylmuramoyl-L-alanyl-D-glutamate--2,6-diaminopimelate ligase</fullName>
        <ecNumber evidence="2">6.3.2.13</ecNumber>
    </recommendedName>
    <alternativeName>
        <fullName evidence="2">Meso-A2pm-adding enzyme</fullName>
    </alternativeName>
    <alternativeName>
        <fullName evidence="2">Meso-diaminopimelate-adding enzyme</fullName>
    </alternativeName>
    <alternativeName>
        <fullName evidence="2">UDP-MurNAc-L-Ala-D-Glu:meso-diaminopimelate ligase</fullName>
    </alternativeName>
    <alternativeName>
        <fullName evidence="2">UDP-MurNAc-tripeptide synthetase</fullName>
    </alternativeName>
    <alternativeName>
        <fullName evidence="2">UDP-N-acetylmuramyl-tripeptide synthetase</fullName>
    </alternativeName>
</protein>
<comment type="function">
    <text evidence="2">Catalyzes the addition of meso-diaminopimelic acid to the nucleotide precursor UDP-N-acetylmuramoyl-L-alanyl-D-glutamate (UMAG) in the biosynthesis of bacterial cell-wall peptidoglycan.</text>
</comment>
<proteinExistence type="inferred from homology"/>
<dbReference type="HAMAP" id="MF_00208">
    <property type="entry name" value="MurE"/>
    <property type="match status" value="1"/>
</dbReference>
<feature type="binding site" evidence="2">
    <location>
        <position position="194"/>
    </location>
    <ligand>
        <name>UDP-N-acetyl-alpha-D-muramoyl-L-alanyl-D-glutamate</name>
        <dbReference type="ChEBI" id="CHEBI:83900"/>
    </ligand>
</feature>
<dbReference type="KEGG" id="vtr:MYVALT_F_00030"/>
<comment type="caution">
    <text evidence="2">Lacks conserved residue(s) required for the propagation of feature annotation.</text>
</comment>
<evidence type="ECO:0000313" key="6">
    <source>
        <dbReference type="EMBL" id="CAG7599230.1"/>
    </source>
</evidence>
<feature type="modified residue" description="N6-carboxylysine" evidence="2">
    <location>
        <position position="226"/>
    </location>
</feature>
<feature type="binding site" evidence="2">
    <location>
        <position position="477"/>
    </location>
    <ligand>
        <name>meso-2,6-diaminopimelate</name>
        <dbReference type="ChEBI" id="CHEBI:57791"/>
    </ligand>
</feature>
<dbReference type="EC" id="6.3.2.13" evidence="2"/>
<dbReference type="Pfam" id="PF02875">
    <property type="entry name" value="Mur_ligase_C"/>
    <property type="match status" value="1"/>
</dbReference>
<keyword evidence="2" id="KW-0460">Magnesium</keyword>
<dbReference type="InterPro" id="IPR004101">
    <property type="entry name" value="Mur_ligase_C"/>
</dbReference>
<dbReference type="GO" id="GO:0000287">
    <property type="term" value="F:magnesium ion binding"/>
    <property type="evidence" value="ECO:0007669"/>
    <property type="project" value="UniProtKB-UniRule"/>
</dbReference>
<dbReference type="InterPro" id="IPR013221">
    <property type="entry name" value="Mur_ligase_cen"/>
</dbReference>
<gene>
    <name evidence="2 6" type="primary">murE</name>
    <name evidence="6" type="ORF">MYVALT_F_00030</name>
</gene>
<dbReference type="GO" id="GO:0009252">
    <property type="term" value="P:peptidoglycan biosynthetic process"/>
    <property type="evidence" value="ECO:0007669"/>
    <property type="project" value="UniProtKB-UniRule"/>
</dbReference>
<feature type="binding site" evidence="2">
    <location>
        <position position="186"/>
    </location>
    <ligand>
        <name>UDP-N-acetyl-alpha-D-muramoyl-L-alanyl-D-glutamate</name>
        <dbReference type="ChEBI" id="CHEBI:83900"/>
    </ligand>
</feature>
<comment type="subcellular location">
    <subcellularLocation>
        <location evidence="2 3">Cytoplasm</location>
    </subcellularLocation>
</comment>
<dbReference type="PANTHER" id="PTHR23135">
    <property type="entry name" value="MUR LIGASE FAMILY MEMBER"/>
    <property type="match status" value="1"/>
</dbReference>
<keyword evidence="2 3" id="KW-0131">Cell cycle</keyword>